<dbReference type="PANTHER" id="PTHR22617">
    <property type="entry name" value="CHEMOTAXIS SENSOR HISTIDINE KINASE-RELATED"/>
    <property type="match status" value="1"/>
</dbReference>
<dbReference type="PROSITE" id="PS50851">
    <property type="entry name" value="CHEW"/>
    <property type="match status" value="1"/>
</dbReference>
<dbReference type="Gene3D" id="2.30.30.40">
    <property type="entry name" value="SH3 Domains"/>
    <property type="match status" value="1"/>
</dbReference>
<dbReference type="InterPro" id="IPR002545">
    <property type="entry name" value="CheW-lke_dom"/>
</dbReference>
<dbReference type="AlphaFoldDB" id="A0A840V483"/>
<feature type="domain" description="CheW-like" evidence="1">
    <location>
        <begin position="56"/>
        <end position="199"/>
    </location>
</feature>
<accession>A0A840V483</accession>
<dbReference type="PANTHER" id="PTHR22617:SF23">
    <property type="entry name" value="CHEMOTAXIS PROTEIN CHEW"/>
    <property type="match status" value="1"/>
</dbReference>
<evidence type="ECO:0000313" key="2">
    <source>
        <dbReference type="EMBL" id="MBB5347911.1"/>
    </source>
</evidence>
<evidence type="ECO:0000313" key="3">
    <source>
        <dbReference type="Proteomes" id="UP000539642"/>
    </source>
</evidence>
<dbReference type="RefSeq" id="WP_183350152.1">
    <property type="nucleotide sequence ID" value="NZ_JACHEO010000007.1"/>
</dbReference>
<organism evidence="2 3">
    <name type="scientific">Desulfoprunum benzoelyticum</name>
    <dbReference type="NCBI Taxonomy" id="1506996"/>
    <lineage>
        <taxon>Bacteria</taxon>
        <taxon>Pseudomonadati</taxon>
        <taxon>Thermodesulfobacteriota</taxon>
        <taxon>Desulfobulbia</taxon>
        <taxon>Desulfobulbales</taxon>
        <taxon>Desulfobulbaceae</taxon>
        <taxon>Desulfoprunum</taxon>
    </lineage>
</organism>
<keyword evidence="3" id="KW-1185">Reference proteome</keyword>
<comment type="caution">
    <text evidence="2">The sequence shown here is derived from an EMBL/GenBank/DDBJ whole genome shotgun (WGS) entry which is preliminary data.</text>
</comment>
<gene>
    <name evidence="2" type="ORF">HNQ81_001640</name>
</gene>
<dbReference type="InterPro" id="IPR036061">
    <property type="entry name" value="CheW-like_dom_sf"/>
</dbReference>
<reference evidence="2 3" key="1">
    <citation type="submission" date="2020-08" db="EMBL/GenBank/DDBJ databases">
        <title>Genomic Encyclopedia of Type Strains, Phase IV (KMG-IV): sequencing the most valuable type-strain genomes for metagenomic binning, comparative biology and taxonomic classification.</title>
        <authorList>
            <person name="Goeker M."/>
        </authorList>
    </citation>
    <scope>NUCLEOTIDE SEQUENCE [LARGE SCALE GENOMIC DNA]</scope>
    <source>
        <strain evidence="2 3">DSM 28570</strain>
    </source>
</reference>
<protein>
    <submittedName>
        <fullName evidence="2">Purine-binding chemotaxis protein CheW</fullName>
    </submittedName>
</protein>
<evidence type="ECO:0000259" key="1">
    <source>
        <dbReference type="PROSITE" id="PS50851"/>
    </source>
</evidence>
<dbReference type="EMBL" id="JACHEO010000007">
    <property type="protein sequence ID" value="MBB5347911.1"/>
    <property type="molecule type" value="Genomic_DNA"/>
</dbReference>
<dbReference type="SMART" id="SM00260">
    <property type="entry name" value="CheW"/>
    <property type="match status" value="1"/>
</dbReference>
<dbReference type="Proteomes" id="UP000539642">
    <property type="component" value="Unassembled WGS sequence"/>
</dbReference>
<name>A0A840V483_9BACT</name>
<dbReference type="InterPro" id="IPR039315">
    <property type="entry name" value="CheW"/>
</dbReference>
<dbReference type="Gene3D" id="2.40.50.180">
    <property type="entry name" value="CheA-289, Domain 4"/>
    <property type="match status" value="1"/>
</dbReference>
<dbReference type="SUPFAM" id="SSF50341">
    <property type="entry name" value="CheW-like"/>
    <property type="match status" value="1"/>
</dbReference>
<proteinExistence type="predicted"/>
<dbReference type="Pfam" id="PF01584">
    <property type="entry name" value="CheW"/>
    <property type="match status" value="1"/>
</dbReference>
<sequence>MGTGRFDWDEIHRKVQAVGVAIDSGYAPGPEESRRILQRRAAQLAQKVEKEGDAEVIEVVEFLLAHEHYGIGSHYIREVYPLRDYTPLPGVPSFVLGLINVRGRILSVVDLKKFFDLPAKGISDLNKVIIIGNETMEFGILADAILGVRTIAVSAIGPPLPTLTGIREEFVQGVTGERLVILHAARILTDGKIIVHHDI</sequence>
<dbReference type="GO" id="GO:0007165">
    <property type="term" value="P:signal transduction"/>
    <property type="evidence" value="ECO:0007669"/>
    <property type="project" value="InterPro"/>
</dbReference>
<dbReference type="GO" id="GO:0005829">
    <property type="term" value="C:cytosol"/>
    <property type="evidence" value="ECO:0007669"/>
    <property type="project" value="TreeGrafter"/>
</dbReference>
<dbReference type="GO" id="GO:0006935">
    <property type="term" value="P:chemotaxis"/>
    <property type="evidence" value="ECO:0007669"/>
    <property type="project" value="InterPro"/>
</dbReference>